<evidence type="ECO:0000256" key="1">
    <source>
        <dbReference type="ARBA" id="ARBA00006464"/>
    </source>
</evidence>
<dbReference type="Pfam" id="PF02397">
    <property type="entry name" value="Bac_transf"/>
    <property type="match status" value="1"/>
</dbReference>
<comment type="similarity">
    <text evidence="1">Belongs to the bacterial sugar transferase family.</text>
</comment>
<dbReference type="PANTHER" id="PTHR30576">
    <property type="entry name" value="COLANIC BIOSYNTHESIS UDP-GLUCOSE LIPID CARRIER TRANSFERASE"/>
    <property type="match status" value="1"/>
</dbReference>
<dbReference type="AlphaFoldDB" id="A0A376CM76"/>
<feature type="transmembrane region" description="Helical" evidence="2">
    <location>
        <begin position="33"/>
        <end position="54"/>
    </location>
</feature>
<reference evidence="4 5" key="1">
    <citation type="submission" date="2018-06" db="EMBL/GenBank/DDBJ databases">
        <authorList>
            <consortium name="Pathogen Informatics"/>
            <person name="Doyle S."/>
        </authorList>
    </citation>
    <scope>NUCLEOTIDE SEQUENCE [LARGE SCALE GENOMIC DNA]</scope>
    <source>
        <strain evidence="4 5">NCTC11862</strain>
    </source>
</reference>
<evidence type="ECO:0000313" key="4">
    <source>
        <dbReference type="EMBL" id="STC68778.1"/>
    </source>
</evidence>
<protein>
    <submittedName>
        <fullName evidence="4">Sugar transferase</fullName>
        <ecNumber evidence="4">2.7.8.6</ecNumber>
    </submittedName>
</protein>
<accession>A0A376CM76</accession>
<keyword evidence="4" id="KW-0808">Transferase</keyword>
<gene>
    <name evidence="4" type="primary">cpsD</name>
    <name evidence="4" type="ORF">NCTC11862_00553</name>
</gene>
<name>A0A376CM76_9CORY</name>
<dbReference type="GO" id="GO:0047360">
    <property type="term" value="F:undecaprenyl-phosphate galactose phosphotransferase activity"/>
    <property type="evidence" value="ECO:0007669"/>
    <property type="project" value="UniProtKB-EC"/>
</dbReference>
<sequence>MAMALRGTARRFPAVSGGSRTYFYRPLKRIGDVAVSATALIVLAPLMVFVALVIKLDDGGPVLFRQRRIGYQGEDFTMLKFRTMRTDAEDVLPEVTHHIAGTELESEPKLFKLKDDPRIIRSGKFLRQSSLDELPQLFNVLVGQMSLIGPRPPLPREYAQYCDEEKRRMSVKPGLSGLWQVMGRSNLTWEETIELDLYYVDNRNTTLDLSIFFRTFKVVLSRDGAY</sequence>
<organism evidence="4 5">
    <name type="scientific">Corynebacterium pilosum</name>
    <dbReference type="NCBI Taxonomy" id="35756"/>
    <lineage>
        <taxon>Bacteria</taxon>
        <taxon>Bacillati</taxon>
        <taxon>Actinomycetota</taxon>
        <taxon>Actinomycetes</taxon>
        <taxon>Mycobacteriales</taxon>
        <taxon>Corynebacteriaceae</taxon>
        <taxon>Corynebacterium</taxon>
    </lineage>
</organism>
<dbReference type="EMBL" id="UFXQ01000001">
    <property type="protein sequence ID" value="STC68778.1"/>
    <property type="molecule type" value="Genomic_DNA"/>
</dbReference>
<dbReference type="Proteomes" id="UP000254467">
    <property type="component" value="Unassembled WGS sequence"/>
</dbReference>
<keyword evidence="2" id="KW-1133">Transmembrane helix</keyword>
<dbReference type="STRING" id="35756.GCA_001044155_00144"/>
<keyword evidence="2" id="KW-0812">Transmembrane</keyword>
<dbReference type="InterPro" id="IPR003362">
    <property type="entry name" value="Bact_transf"/>
</dbReference>
<dbReference type="RefSeq" id="WP_161795940.1">
    <property type="nucleotide sequence ID" value="NZ_LDYD01000011.1"/>
</dbReference>
<keyword evidence="5" id="KW-1185">Reference proteome</keyword>
<dbReference type="PANTHER" id="PTHR30576:SF0">
    <property type="entry name" value="UNDECAPRENYL-PHOSPHATE N-ACETYLGALACTOSAMINYL 1-PHOSPHATE TRANSFERASE-RELATED"/>
    <property type="match status" value="1"/>
</dbReference>
<evidence type="ECO:0000313" key="5">
    <source>
        <dbReference type="Proteomes" id="UP000254467"/>
    </source>
</evidence>
<evidence type="ECO:0000259" key="3">
    <source>
        <dbReference type="Pfam" id="PF02397"/>
    </source>
</evidence>
<dbReference type="EC" id="2.7.8.6" evidence="4"/>
<proteinExistence type="inferred from homology"/>
<keyword evidence="2" id="KW-0472">Membrane</keyword>
<evidence type="ECO:0000256" key="2">
    <source>
        <dbReference type="SAM" id="Phobius"/>
    </source>
</evidence>
<feature type="domain" description="Bacterial sugar transferase" evidence="3">
    <location>
        <begin position="28"/>
        <end position="220"/>
    </location>
</feature>